<dbReference type="EnsemblMetazoa" id="XM_003383348.3">
    <property type="protein sequence ID" value="XP_003383396.2"/>
    <property type="gene ID" value="LOC100632904"/>
</dbReference>
<dbReference type="STRING" id="400682.A0A1X7VNF6"/>
<feature type="domain" description="Mannose-1-phosphate guanyltransferase C-terminal" evidence="4">
    <location>
        <begin position="289"/>
        <end position="426"/>
    </location>
</feature>
<dbReference type="InterPro" id="IPR029044">
    <property type="entry name" value="Nucleotide-diphossugar_trans"/>
</dbReference>
<dbReference type="KEGG" id="aqu:100632904"/>
<proteinExistence type="inferred from homology"/>
<gene>
    <name evidence="5" type="primary">100632904</name>
</gene>
<dbReference type="Pfam" id="PF00483">
    <property type="entry name" value="NTP_transferase"/>
    <property type="match status" value="1"/>
</dbReference>
<dbReference type="FunCoup" id="A0A1X7VNF6">
    <property type="interactions" value="218"/>
</dbReference>
<dbReference type="SUPFAM" id="SSF51161">
    <property type="entry name" value="Trimeric LpxA-like enzymes"/>
    <property type="match status" value="1"/>
</dbReference>
<feature type="region of interest" description="Disordered" evidence="2">
    <location>
        <begin position="364"/>
        <end position="383"/>
    </location>
</feature>
<dbReference type="InterPro" id="IPR005835">
    <property type="entry name" value="NTP_transferase_dom"/>
</dbReference>
<dbReference type="PANTHER" id="PTHR22572">
    <property type="entry name" value="SUGAR-1-PHOSPHATE GUANYL TRANSFERASE"/>
    <property type="match status" value="1"/>
</dbReference>
<evidence type="ECO:0000256" key="1">
    <source>
        <dbReference type="ARBA" id="ARBA00007274"/>
    </source>
</evidence>
<organism evidence="5">
    <name type="scientific">Amphimedon queenslandica</name>
    <name type="common">Sponge</name>
    <dbReference type="NCBI Taxonomy" id="400682"/>
    <lineage>
        <taxon>Eukaryota</taxon>
        <taxon>Metazoa</taxon>
        <taxon>Porifera</taxon>
        <taxon>Demospongiae</taxon>
        <taxon>Heteroscleromorpha</taxon>
        <taxon>Haplosclerida</taxon>
        <taxon>Niphatidae</taxon>
        <taxon>Amphimedon</taxon>
    </lineage>
</organism>
<evidence type="ECO:0000313" key="5">
    <source>
        <dbReference type="EnsemblMetazoa" id="Aqu2.1.41607_001"/>
    </source>
</evidence>
<dbReference type="InterPro" id="IPR011004">
    <property type="entry name" value="Trimer_LpxA-like_sf"/>
</dbReference>
<reference evidence="6" key="1">
    <citation type="journal article" date="2010" name="Nature">
        <title>The Amphimedon queenslandica genome and the evolution of animal complexity.</title>
        <authorList>
            <person name="Srivastava M."/>
            <person name="Simakov O."/>
            <person name="Chapman J."/>
            <person name="Fahey B."/>
            <person name="Gauthier M.E."/>
            <person name="Mitros T."/>
            <person name="Richards G.S."/>
            <person name="Conaco C."/>
            <person name="Dacre M."/>
            <person name="Hellsten U."/>
            <person name="Larroux C."/>
            <person name="Putnam N.H."/>
            <person name="Stanke M."/>
            <person name="Adamska M."/>
            <person name="Darling A."/>
            <person name="Degnan S.M."/>
            <person name="Oakley T.H."/>
            <person name="Plachetzki D.C."/>
            <person name="Zhai Y."/>
            <person name="Adamski M."/>
            <person name="Calcino A."/>
            <person name="Cummins S.F."/>
            <person name="Goodstein D.M."/>
            <person name="Harris C."/>
            <person name="Jackson D.J."/>
            <person name="Leys S.P."/>
            <person name="Shu S."/>
            <person name="Woodcroft B.J."/>
            <person name="Vervoort M."/>
            <person name="Kosik K.S."/>
            <person name="Manning G."/>
            <person name="Degnan B.M."/>
            <person name="Rokhsar D.S."/>
        </authorList>
    </citation>
    <scope>NUCLEOTIDE SEQUENCE [LARGE SCALE GENOMIC DNA]</scope>
</reference>
<dbReference type="AlphaFoldDB" id="A0A1X7VNF6"/>
<evidence type="ECO:0000259" key="3">
    <source>
        <dbReference type="Pfam" id="PF00483"/>
    </source>
</evidence>
<evidence type="ECO:0000313" key="6">
    <source>
        <dbReference type="Proteomes" id="UP000007879"/>
    </source>
</evidence>
<dbReference type="Gene3D" id="3.90.550.10">
    <property type="entry name" value="Spore Coat Polysaccharide Biosynthesis Protein SpsA, Chain A"/>
    <property type="match status" value="1"/>
</dbReference>
<comment type="similarity">
    <text evidence="1">Belongs to the transferase hexapeptide repeat family.</text>
</comment>
<dbReference type="CDD" id="cd06428">
    <property type="entry name" value="M1P_guanylylT_A_like_N"/>
    <property type="match status" value="1"/>
</dbReference>
<dbReference type="OrthoDB" id="285674at2759"/>
<dbReference type="InParanoid" id="A0A1X7VNF6"/>
<dbReference type="InterPro" id="IPR056729">
    <property type="entry name" value="GMPPB_C"/>
</dbReference>
<evidence type="ECO:0000259" key="4">
    <source>
        <dbReference type="Pfam" id="PF25087"/>
    </source>
</evidence>
<dbReference type="Proteomes" id="UP000007879">
    <property type="component" value="Unassembled WGS sequence"/>
</dbReference>
<reference evidence="5" key="2">
    <citation type="submission" date="2017-05" db="UniProtKB">
        <authorList>
            <consortium name="EnsemblMetazoa"/>
        </authorList>
    </citation>
    <scope>IDENTIFICATION</scope>
</reference>
<accession>A0A1X7VNF6</accession>
<dbReference type="Pfam" id="PF25087">
    <property type="entry name" value="GMPPB_C"/>
    <property type="match status" value="1"/>
</dbReference>
<dbReference type="InterPro" id="IPR050486">
    <property type="entry name" value="Mannose-1P_guanyltransferase"/>
</dbReference>
<name>A0A1X7VNF6_AMPQE</name>
<protein>
    <submittedName>
        <fullName evidence="5">Uncharacterized protein</fullName>
    </submittedName>
</protein>
<dbReference type="EnsemblMetazoa" id="Aqu2.1.41607_001">
    <property type="protein sequence ID" value="Aqu2.1.41607_001"/>
    <property type="gene ID" value="Aqu2.1.41607"/>
</dbReference>
<keyword evidence="6" id="KW-1185">Reference proteome</keyword>
<sequence length="427" mass="47464">MSANMNGDIMKAVILIGGPHIGTRFRPLSFEVPKPLFPVAGCPMIQHHIEACLKFPSIKEILIIGFYQRSREMTRFLSELQRKHNITIRYLQEHCPLGTGGGLYHFRDQILSGGVSSFFVFNSDVCCDFPVKEMYAFHKETKGCVILGTKANESQSVHYGCIVEDPKTHKVLHYVEKPETFVSDLINAGAYLFTQDIFQLLGDAFQCNYNEMNGTHDSCDAIDLERTVLKKLAAGGKLYLFMNTGFWSQFKTAGNAIYANKLYLSLYRKADHFLERLASSNDDIESPVIIGDVRIHSTAVVHPTAVLGPNVSVGPGVTIGAGARIKEAIILDRAEIKEHSCILHSIVGWECELGAWSRVEGYPSDPNPNDPFGNVPKESLFNEDGRLNPSITILGQGVRIDSEVMILNSIVLPHKDIGSSYRNQIIM</sequence>
<dbReference type="SUPFAM" id="SSF53448">
    <property type="entry name" value="Nucleotide-diphospho-sugar transferases"/>
    <property type="match status" value="1"/>
</dbReference>
<dbReference type="Gene3D" id="2.160.10.10">
    <property type="entry name" value="Hexapeptide repeat proteins"/>
    <property type="match status" value="1"/>
</dbReference>
<feature type="domain" description="Nucleotidyl transferase" evidence="3">
    <location>
        <begin position="11"/>
        <end position="202"/>
    </location>
</feature>
<evidence type="ECO:0000256" key="2">
    <source>
        <dbReference type="SAM" id="MobiDB-lite"/>
    </source>
</evidence>
<dbReference type="eggNOG" id="KOG1460">
    <property type="taxonomic scope" value="Eukaryota"/>
</dbReference>